<keyword evidence="3" id="KW-1185">Reference proteome</keyword>
<feature type="region of interest" description="Disordered" evidence="1">
    <location>
        <begin position="1"/>
        <end position="60"/>
    </location>
</feature>
<dbReference type="Proteomes" id="UP000777438">
    <property type="component" value="Unassembled WGS sequence"/>
</dbReference>
<feature type="compositionally biased region" description="Low complexity" evidence="1">
    <location>
        <begin position="33"/>
        <end position="44"/>
    </location>
</feature>
<gene>
    <name evidence="2" type="ORF">B0T10DRAFT_557651</name>
</gene>
<feature type="compositionally biased region" description="Low complexity" evidence="1">
    <location>
        <begin position="1"/>
        <end position="16"/>
    </location>
</feature>
<evidence type="ECO:0000313" key="3">
    <source>
        <dbReference type="Proteomes" id="UP000777438"/>
    </source>
</evidence>
<feature type="compositionally biased region" description="Polar residues" evidence="1">
    <location>
        <begin position="17"/>
        <end position="32"/>
    </location>
</feature>
<name>A0A9P9ATP5_9HYPO</name>
<accession>A0A9P9ATP5</accession>
<evidence type="ECO:0000256" key="1">
    <source>
        <dbReference type="SAM" id="MobiDB-lite"/>
    </source>
</evidence>
<comment type="caution">
    <text evidence="2">The sequence shown here is derived from an EMBL/GenBank/DDBJ whole genome shotgun (WGS) entry which is preliminary data.</text>
</comment>
<dbReference type="OrthoDB" id="5082551at2759"/>
<sequence length="77" mass="8069">MSGLSSIFNIGSSSSSKKQANIMSTSQSVNAETASVMSSSSTSALLKNKPTQQPTAPAVDAKKLQEQALKSQVRFCM</sequence>
<dbReference type="AlphaFoldDB" id="A0A9P9ATP5"/>
<proteinExistence type="predicted"/>
<organism evidence="2 3">
    <name type="scientific">Thelonectria olida</name>
    <dbReference type="NCBI Taxonomy" id="1576542"/>
    <lineage>
        <taxon>Eukaryota</taxon>
        <taxon>Fungi</taxon>
        <taxon>Dikarya</taxon>
        <taxon>Ascomycota</taxon>
        <taxon>Pezizomycotina</taxon>
        <taxon>Sordariomycetes</taxon>
        <taxon>Hypocreomycetidae</taxon>
        <taxon>Hypocreales</taxon>
        <taxon>Nectriaceae</taxon>
        <taxon>Thelonectria</taxon>
    </lineage>
</organism>
<dbReference type="EMBL" id="JAGPYM010000004">
    <property type="protein sequence ID" value="KAH6895436.1"/>
    <property type="molecule type" value="Genomic_DNA"/>
</dbReference>
<reference evidence="2 3" key="1">
    <citation type="journal article" date="2021" name="Nat. Commun.">
        <title>Genetic determinants of endophytism in the Arabidopsis root mycobiome.</title>
        <authorList>
            <person name="Mesny F."/>
            <person name="Miyauchi S."/>
            <person name="Thiergart T."/>
            <person name="Pickel B."/>
            <person name="Atanasova L."/>
            <person name="Karlsson M."/>
            <person name="Huettel B."/>
            <person name="Barry K.W."/>
            <person name="Haridas S."/>
            <person name="Chen C."/>
            <person name="Bauer D."/>
            <person name="Andreopoulos W."/>
            <person name="Pangilinan J."/>
            <person name="LaButti K."/>
            <person name="Riley R."/>
            <person name="Lipzen A."/>
            <person name="Clum A."/>
            <person name="Drula E."/>
            <person name="Henrissat B."/>
            <person name="Kohler A."/>
            <person name="Grigoriev I.V."/>
            <person name="Martin F.M."/>
            <person name="Hacquard S."/>
        </authorList>
    </citation>
    <scope>NUCLEOTIDE SEQUENCE [LARGE SCALE GENOMIC DNA]</scope>
    <source>
        <strain evidence="2 3">MPI-CAGE-CH-0241</strain>
    </source>
</reference>
<evidence type="ECO:0000313" key="2">
    <source>
        <dbReference type="EMBL" id="KAH6895436.1"/>
    </source>
</evidence>
<protein>
    <submittedName>
        <fullName evidence="2">Uncharacterized protein</fullName>
    </submittedName>
</protein>